<keyword evidence="7 10" id="KW-0067">ATP-binding</keyword>
<dbReference type="GO" id="GO:0000724">
    <property type="term" value="P:double-strand break repair via homologous recombination"/>
    <property type="evidence" value="ECO:0007669"/>
    <property type="project" value="UniProtKB-UniRule"/>
</dbReference>
<dbReference type="PANTHER" id="PTHR30591">
    <property type="entry name" value="RECBCD ENZYME SUBUNIT RECC"/>
    <property type="match status" value="1"/>
</dbReference>
<dbReference type="GO" id="GO:0005524">
    <property type="term" value="F:ATP binding"/>
    <property type="evidence" value="ECO:0007669"/>
    <property type="project" value="UniProtKB-UniRule"/>
</dbReference>
<keyword evidence="2 10" id="KW-0547">Nucleotide-binding</keyword>
<evidence type="ECO:0000256" key="8">
    <source>
        <dbReference type="ARBA" id="ARBA00023125"/>
    </source>
</evidence>
<sequence length="1110" mass="121922">MLRLHRAERADALVRGLADVLATPPDDPFTPEVVAVPSQGVERWIAQRLSTVLGTQPGRGDGICANVGFPSPRRLVADVLAGVLDLAPDDDPWLERRLVWPLLAVIDASVHEPWAATLGRHLGARERGTDNGRRVAVAQKLAGLFTAYGADRPGMVRAWVRGDDADGAGSGLATDLAWQAEIWRRLRIQLAVESPAERLDDACQRLRDEPDTVGLPPRLSLFGPTRLTTEQLDVLDALAEHRDVHLWLPHPSHGLWRRLADRSTQPAVRRDDTTAALPQHPLVRSMARDSREMQLRLTPHVPPGGDAYLGDDEPATSLLGRLQRDIHDDRAPQGGYALDDADRSIQVHACHGRQRQVEVLREAILGLLADDPALEPRDIIVMCPDIENWAPLITATFGLAETEQAHPGQQLQIRLADRSLRQTNPVLSVIARLLDLADGRMAASEILDLAAMPPVRRRFGYDDDALERIGDWVRRSGVRWGFDAQHRSSYGLGAFNQNTWRSGLDRVLTGVAMADDDLQPLGLALPLDDVDSTEIDLAGRFAELVDRVTDLTDRLHGHHSLETWIDTLLDAVDLLADAPPAEQWQILHARRQLTDALRSAGDLATRVRVVLADVRALLASRLRGRPTRANFRTGHLTICTMVPMRSVPHRVVCLLGLDDGAFPRAGRIDGDDVLARTPLVGERDPRSEDRQLFLDAVLAAREHLVICYTGADERTGAVRPPAVPVGELLDALDQTVDGSVRERVLVRHPLQPFDVRNFESGALGHDGPFSFDAAAYAGARASLGARAATGVFLQAPLDPEPPGVVELDELIRFLEHPARAFLRQRLGLSTLPDVDETADALPIDVAPLESWEIGDRLLDARLRGIDRGAAVRAEWLRGGIPPGRLGQARLDPIVADVESLVTATVDLHRTAATTVEIDVDVGEVRLVGAVTGVHQREIVRIVYSKLGAKHRVRAWAQLLALAAARPEQRWTTATVGRRRGGVSIARIADLEPETARTTLASLISLYAQGLREPLPIPPKTACAYAERRRRGVRPEPSAIFAAQEWRKSANNAEFGEFDDDSHRRVWGDVAIDALLAQPPVDGTYDEPHRFGQLARRVWDPLLAAEEVSEQ</sequence>
<dbReference type="InterPro" id="IPR006697">
    <property type="entry name" value="RecC"/>
</dbReference>
<evidence type="ECO:0000256" key="5">
    <source>
        <dbReference type="ARBA" id="ARBA00022806"/>
    </source>
</evidence>
<dbReference type="PANTHER" id="PTHR30591:SF1">
    <property type="entry name" value="RECBCD ENZYME SUBUNIT RECC"/>
    <property type="match status" value="1"/>
</dbReference>
<evidence type="ECO:0000256" key="4">
    <source>
        <dbReference type="ARBA" id="ARBA00022801"/>
    </source>
</evidence>
<keyword evidence="8 10" id="KW-0238">DNA-binding</keyword>
<keyword evidence="1 10" id="KW-0540">Nuclease</keyword>
<dbReference type="Gene3D" id="3.40.50.300">
    <property type="entry name" value="P-loop containing nucleotide triphosphate hydrolases"/>
    <property type="match status" value="2"/>
</dbReference>
<accession>A0AA46YJT0</accession>
<keyword evidence="6 10" id="KW-0269">Exonuclease</keyword>
<dbReference type="InterPro" id="IPR027417">
    <property type="entry name" value="P-loop_NTPase"/>
</dbReference>
<dbReference type="InterPro" id="IPR013986">
    <property type="entry name" value="DExx_box_DNA_helicase_dom_sf"/>
</dbReference>
<proteinExistence type="inferred from homology"/>
<dbReference type="GO" id="GO:0003677">
    <property type="term" value="F:DNA binding"/>
    <property type="evidence" value="ECO:0007669"/>
    <property type="project" value="UniProtKB-UniRule"/>
</dbReference>
<evidence type="ECO:0000256" key="3">
    <source>
        <dbReference type="ARBA" id="ARBA00022763"/>
    </source>
</evidence>
<dbReference type="HAMAP" id="MF_01486">
    <property type="entry name" value="RecC"/>
    <property type="match status" value="1"/>
</dbReference>
<dbReference type="NCBIfam" id="TIGR01450">
    <property type="entry name" value="recC"/>
    <property type="match status" value="1"/>
</dbReference>
<evidence type="ECO:0000256" key="1">
    <source>
        <dbReference type="ARBA" id="ARBA00022722"/>
    </source>
</evidence>
<name>A0AA46YJT0_9ACTN</name>
<dbReference type="RefSeq" id="WP_271633435.1">
    <property type="nucleotide sequence ID" value="NZ_CP094970.1"/>
</dbReference>
<dbReference type="InterPro" id="IPR011335">
    <property type="entry name" value="Restrct_endonuc-II-like"/>
</dbReference>
<dbReference type="GO" id="GO:0008854">
    <property type="term" value="F:exodeoxyribonuclease V activity"/>
    <property type="evidence" value="ECO:0007669"/>
    <property type="project" value="InterPro"/>
</dbReference>
<evidence type="ECO:0000256" key="6">
    <source>
        <dbReference type="ARBA" id="ARBA00022839"/>
    </source>
</evidence>
<comment type="function">
    <text evidence="10">A helicase/nuclease that prepares dsDNA breaks (DSB) for recombinational DNA repair. Binds to DSBs and unwinds DNA via a highly rapid and processive ATP-dependent bidirectional helicase activity. Unwinds dsDNA until it encounters a Chi (crossover hotspot instigator) sequence from the 3' direction. Cuts ssDNA a few nucleotides 3' to the Chi site. The properties and activities of the enzyme are changed at Chi. The Chi-altered holoenzyme produces a long 3'-ssDNA overhang and facilitates RecA-binding to the ssDNA for homologous DNA recombination and repair. Holoenzyme degrades any linearized DNA that is unable to undergo homologous recombination. In the holoenzyme this subunit recognizes the wild-type Chi sequence, and when added to isolated RecB increases its ATP-dependent helicase processivity.</text>
</comment>
<evidence type="ECO:0000313" key="12">
    <source>
        <dbReference type="EMBL" id="UYM04677.1"/>
    </source>
</evidence>
<dbReference type="Proteomes" id="UP001164390">
    <property type="component" value="Chromosome"/>
</dbReference>
<evidence type="ECO:0000256" key="10">
    <source>
        <dbReference type="HAMAP-Rule" id="MF_01486"/>
    </source>
</evidence>
<keyword evidence="3 10" id="KW-0227">DNA damage</keyword>
<evidence type="ECO:0000313" key="13">
    <source>
        <dbReference type="Proteomes" id="UP001164390"/>
    </source>
</evidence>
<organism evidence="12 13">
    <name type="scientific">Solicola gregarius</name>
    <dbReference type="NCBI Taxonomy" id="2908642"/>
    <lineage>
        <taxon>Bacteria</taxon>
        <taxon>Bacillati</taxon>
        <taxon>Actinomycetota</taxon>
        <taxon>Actinomycetes</taxon>
        <taxon>Propionibacteriales</taxon>
        <taxon>Nocardioidaceae</taxon>
        <taxon>Solicola</taxon>
    </lineage>
</organism>
<feature type="domain" description="RecC C-terminal" evidence="11">
    <location>
        <begin position="804"/>
        <end position="1028"/>
    </location>
</feature>
<dbReference type="PIRSF" id="PIRSF000980">
    <property type="entry name" value="RecC"/>
    <property type="match status" value="1"/>
</dbReference>
<evidence type="ECO:0000256" key="9">
    <source>
        <dbReference type="ARBA" id="ARBA00023204"/>
    </source>
</evidence>
<dbReference type="InterPro" id="IPR041500">
    <property type="entry name" value="RecC_C"/>
</dbReference>
<dbReference type="Gene3D" id="3.40.50.10930">
    <property type="match status" value="1"/>
</dbReference>
<dbReference type="Pfam" id="PF04257">
    <property type="entry name" value="Exonuc_V_gamma"/>
    <property type="match status" value="1"/>
</dbReference>
<comment type="subunit">
    <text evidence="10">Heterotrimer of RecB, RecC and RecD. All subunits contribute to DNA-binding.</text>
</comment>
<dbReference type="SUPFAM" id="SSF52980">
    <property type="entry name" value="Restriction endonuclease-like"/>
    <property type="match status" value="1"/>
</dbReference>
<comment type="similarity">
    <text evidence="10">Belongs to the RecC family.</text>
</comment>
<dbReference type="Gene3D" id="1.10.10.160">
    <property type="match status" value="1"/>
</dbReference>
<protein>
    <recommendedName>
        <fullName evidence="10">RecBCD enzyme subunit RecC</fullName>
    </recommendedName>
    <alternativeName>
        <fullName evidence="10">Exonuclease V subunit RecC</fullName>
        <shortName evidence="10">ExoV subunit RecC</shortName>
    </alternativeName>
    <alternativeName>
        <fullName evidence="10">Helicase/nuclease RecBCD subunit RecC</fullName>
    </alternativeName>
</protein>
<dbReference type="KEGG" id="sgrg:L0C25_19395"/>
<dbReference type="GO" id="GO:0003678">
    <property type="term" value="F:DNA helicase activity"/>
    <property type="evidence" value="ECO:0007669"/>
    <property type="project" value="UniProtKB-UniRule"/>
</dbReference>
<keyword evidence="13" id="KW-1185">Reference proteome</keyword>
<keyword evidence="4 10" id="KW-0378">Hydrolase</keyword>
<evidence type="ECO:0000256" key="7">
    <source>
        <dbReference type="ARBA" id="ARBA00022840"/>
    </source>
</evidence>
<evidence type="ECO:0000259" key="11">
    <source>
        <dbReference type="Pfam" id="PF17946"/>
    </source>
</evidence>
<dbReference type="Pfam" id="PF17946">
    <property type="entry name" value="RecC_C"/>
    <property type="match status" value="1"/>
</dbReference>
<dbReference type="AlphaFoldDB" id="A0AA46YJT0"/>
<gene>
    <name evidence="10 12" type="primary">recC</name>
    <name evidence="12" type="ORF">L0C25_19395</name>
</gene>
<evidence type="ECO:0000256" key="2">
    <source>
        <dbReference type="ARBA" id="ARBA00022741"/>
    </source>
</evidence>
<comment type="miscellaneous">
    <text evidence="10">In the RecBCD complex, RecB has a slow 3'-5' helicase, an exonuclease activity and loads RecA onto ssDNA, RecD has a fast 5'-3' helicase activity, while RecC stimulates the ATPase and processivity of the RecB helicase and contributes to recognition of the Chi site.</text>
</comment>
<keyword evidence="9 10" id="KW-0234">DNA repair</keyword>
<dbReference type="EMBL" id="CP094970">
    <property type="protein sequence ID" value="UYM04677.1"/>
    <property type="molecule type" value="Genomic_DNA"/>
</dbReference>
<dbReference type="SUPFAM" id="SSF52540">
    <property type="entry name" value="P-loop containing nucleoside triphosphate hydrolases"/>
    <property type="match status" value="2"/>
</dbReference>
<dbReference type="GO" id="GO:0009338">
    <property type="term" value="C:exodeoxyribonuclease V complex"/>
    <property type="evidence" value="ECO:0007669"/>
    <property type="project" value="InterPro"/>
</dbReference>
<reference evidence="12" key="1">
    <citation type="submission" date="2022-01" db="EMBL/GenBank/DDBJ databases">
        <title>Nocardioidaceae gen. sp. A5X3R13.</title>
        <authorList>
            <person name="Lopez Marin M.A."/>
            <person name="Uhlik O."/>
        </authorList>
    </citation>
    <scope>NUCLEOTIDE SEQUENCE</scope>
    <source>
        <strain evidence="12">A5X3R13</strain>
    </source>
</reference>
<keyword evidence="5 10" id="KW-0347">Helicase</keyword>